<dbReference type="RefSeq" id="WP_379904407.1">
    <property type="nucleotide sequence ID" value="NZ_JBHULM010000011.1"/>
</dbReference>
<dbReference type="Proteomes" id="UP001597467">
    <property type="component" value="Unassembled WGS sequence"/>
</dbReference>
<protein>
    <recommendedName>
        <fullName evidence="3">Repeat protein (TIGR03806 family)</fullName>
    </recommendedName>
</protein>
<accession>A0ABW5K4D6</accession>
<keyword evidence="2" id="KW-1185">Reference proteome</keyword>
<comment type="caution">
    <text evidence="1">The sequence shown here is derived from an EMBL/GenBank/DDBJ whole genome shotgun (WGS) entry which is preliminary data.</text>
</comment>
<reference evidence="2" key="1">
    <citation type="journal article" date="2019" name="Int. J. Syst. Evol. Microbiol.">
        <title>The Global Catalogue of Microorganisms (GCM) 10K type strain sequencing project: providing services to taxonomists for standard genome sequencing and annotation.</title>
        <authorList>
            <consortium name="The Broad Institute Genomics Platform"/>
            <consortium name="The Broad Institute Genome Sequencing Center for Infectious Disease"/>
            <person name="Wu L."/>
            <person name="Ma J."/>
        </authorList>
    </citation>
    <scope>NUCLEOTIDE SEQUENCE [LARGE SCALE GENOMIC DNA]</scope>
    <source>
        <strain evidence="2">KCTC 42808</strain>
    </source>
</reference>
<organism evidence="1 2">
    <name type="scientific">Lacinutrix gracilariae</name>
    <dbReference type="NCBI Taxonomy" id="1747198"/>
    <lineage>
        <taxon>Bacteria</taxon>
        <taxon>Pseudomonadati</taxon>
        <taxon>Bacteroidota</taxon>
        <taxon>Flavobacteriia</taxon>
        <taxon>Flavobacteriales</taxon>
        <taxon>Flavobacteriaceae</taxon>
        <taxon>Lacinutrix</taxon>
    </lineage>
</organism>
<dbReference type="InterPro" id="IPR036280">
    <property type="entry name" value="Multihaem_cyt_sf"/>
</dbReference>
<gene>
    <name evidence="1" type="ORF">ACFSSB_11675</name>
</gene>
<dbReference type="EMBL" id="JBHULM010000011">
    <property type="protein sequence ID" value="MFD2542979.1"/>
    <property type="molecule type" value="Genomic_DNA"/>
</dbReference>
<proteinExistence type="predicted"/>
<evidence type="ECO:0008006" key="3">
    <source>
        <dbReference type="Google" id="ProtNLM"/>
    </source>
</evidence>
<sequence length="333" mass="38280">METTETSPVVFDITQVPYNTLSEYQFFEGTLNNLNPVYGVLPYDLSSTLFSDYAKKKRFIWMPENVKANYNGEHQILNFPIGTILIKNFYYNNVLPNNETKLIETRLMIHKAEGWIFANYIWNDAQTEAYFDLDGSVVDVTWSETTETKQVAYRIPSESQCHTCHKSGDTSIPIGPKPRNLNISKNYGTQTMNQLQKWVDFGYLNENPSNIETLPNWQDQSLSLNERARAYLDINCAHCHSEESHCAYRPVRFNFDATTNPENLGICVVPDTDLGVGLTHIVEPQNTRNSVLFYRINETEESIRMPLLGRTLKHVEGIELIEDWINALSIQCN</sequence>
<name>A0ABW5K4D6_9FLAO</name>
<evidence type="ECO:0000313" key="2">
    <source>
        <dbReference type="Proteomes" id="UP001597467"/>
    </source>
</evidence>
<evidence type="ECO:0000313" key="1">
    <source>
        <dbReference type="EMBL" id="MFD2542979.1"/>
    </source>
</evidence>
<dbReference type="SUPFAM" id="SSF48695">
    <property type="entry name" value="Multiheme cytochromes"/>
    <property type="match status" value="1"/>
</dbReference>